<feature type="domain" description="Zinc finger C2H2 LYAR-type" evidence="9">
    <location>
        <begin position="30"/>
        <end position="57"/>
    </location>
</feature>
<dbReference type="AlphaFoldDB" id="A0ABD3GGY4"/>
<dbReference type="Pfam" id="PF12874">
    <property type="entry name" value="zf-met"/>
    <property type="match status" value="1"/>
</dbReference>
<sequence length="498" mass="54961">MVWFQCEDCGENLKKPKLASHFNRCSAYKLSCIDCGVIFDQQSVQAHTSCVSEVEKYGPKGVSKPVNPSVKPKKAQNGPEVDLSRGLTQRPPWSCTLCNVKATSRETLELHAQGKKHRAKAKAATLREAPPVDTKDVTDAKLATEEVVDNRSPKSSVEASSHSVEKKRKNELVDSAGEGEEEERSQKKEKKSRKEPVDSEPQEGSPDSPGKKRKHEEAEQEKVTEGKDGRKKSKKKDKTVTSAVEEQNGHAPDEELKATDREKKNKEKKSKKSKNESPDQNDSQKIVDGNKKQETLVNGTHEAEVNGKKAKKAKVNGSTREEAATPEAVKSAEEGKSKSEKKKRKKSGDRTGTPDETPGKEKEKESIFHEVSFREWLGDDDGNGSGGTPTHPPIVDKIEEDRLPIEPRNLDREQQSRAVSKVVKWKKIISEALGKSPDGRMKKKDLSKAVLSVALKAAEASSVSLDKIVLKEELMRQIQSSPKFVVDGKHVMLASGAK</sequence>
<organism evidence="12 13">
    <name type="scientific">Riccia sorocarpa</name>
    <dbReference type="NCBI Taxonomy" id="122646"/>
    <lineage>
        <taxon>Eukaryota</taxon>
        <taxon>Viridiplantae</taxon>
        <taxon>Streptophyta</taxon>
        <taxon>Embryophyta</taxon>
        <taxon>Marchantiophyta</taxon>
        <taxon>Marchantiopsida</taxon>
        <taxon>Marchantiidae</taxon>
        <taxon>Marchantiales</taxon>
        <taxon>Ricciaceae</taxon>
        <taxon>Riccia</taxon>
    </lineage>
</organism>
<dbReference type="PANTHER" id="PTHR13100:SF10">
    <property type="entry name" value="CELL GROWTH-REGULATING NUCLEOLAR PROTEIN"/>
    <property type="match status" value="1"/>
</dbReference>
<dbReference type="PROSITE" id="PS51804">
    <property type="entry name" value="ZF_C2HC_LYAR"/>
    <property type="match status" value="2"/>
</dbReference>
<feature type="domain" description="Cell growth-regulating nucleolar protein-like winged helix" evidence="11">
    <location>
        <begin position="421"/>
        <end position="494"/>
    </location>
</feature>
<feature type="compositionally biased region" description="Basic and acidic residues" evidence="8">
    <location>
        <begin position="394"/>
        <end position="415"/>
    </location>
</feature>
<dbReference type="InterPro" id="IPR014898">
    <property type="entry name" value="Znf_C2H2_LYAR"/>
</dbReference>
<dbReference type="SUPFAM" id="SSF57667">
    <property type="entry name" value="beta-beta-alpha zinc fingers"/>
    <property type="match status" value="3"/>
</dbReference>
<feature type="compositionally biased region" description="Basic and acidic residues" evidence="8">
    <location>
        <begin position="215"/>
        <end position="228"/>
    </location>
</feature>
<evidence type="ECO:0000256" key="3">
    <source>
        <dbReference type="ARBA" id="ARBA00022737"/>
    </source>
</evidence>
<protein>
    <recommendedName>
        <fullName evidence="14">Cell growth-regulating nucleolar protein</fullName>
    </recommendedName>
</protein>
<keyword evidence="5" id="KW-0862">Zinc</keyword>
<feature type="compositionally biased region" description="Basic and acidic residues" evidence="8">
    <location>
        <begin position="348"/>
        <end position="377"/>
    </location>
</feature>
<keyword evidence="13" id="KW-1185">Reference proteome</keyword>
<evidence type="ECO:0000256" key="7">
    <source>
        <dbReference type="PROSITE-ProRule" id="PRU01145"/>
    </source>
</evidence>
<evidence type="ECO:0000256" key="5">
    <source>
        <dbReference type="ARBA" id="ARBA00022833"/>
    </source>
</evidence>
<dbReference type="Gene3D" id="3.30.160.60">
    <property type="entry name" value="Classic Zinc Finger"/>
    <property type="match status" value="1"/>
</dbReference>
<dbReference type="EMBL" id="JBJQOH010000007">
    <property type="protein sequence ID" value="KAL3678437.1"/>
    <property type="molecule type" value="Genomic_DNA"/>
</dbReference>
<proteinExistence type="predicted"/>
<dbReference type="Proteomes" id="UP001633002">
    <property type="component" value="Unassembled WGS sequence"/>
</dbReference>
<dbReference type="GO" id="GO:0005634">
    <property type="term" value="C:nucleus"/>
    <property type="evidence" value="ECO:0007669"/>
    <property type="project" value="UniProtKB-SubCell"/>
</dbReference>
<evidence type="ECO:0000256" key="1">
    <source>
        <dbReference type="ARBA" id="ARBA00004123"/>
    </source>
</evidence>
<dbReference type="Pfam" id="PF25879">
    <property type="entry name" value="WHD_LYAR"/>
    <property type="match status" value="1"/>
</dbReference>
<feature type="compositionally biased region" description="Polar residues" evidence="8">
    <location>
        <begin position="153"/>
        <end position="162"/>
    </location>
</feature>
<evidence type="ECO:0008006" key="14">
    <source>
        <dbReference type="Google" id="ProtNLM"/>
    </source>
</evidence>
<evidence type="ECO:0000256" key="8">
    <source>
        <dbReference type="SAM" id="MobiDB-lite"/>
    </source>
</evidence>
<dbReference type="FunFam" id="3.30.1490.490:FF:000001">
    <property type="entry name" value="cell growth-regulating nucleolar protein-like"/>
    <property type="match status" value="1"/>
</dbReference>
<evidence type="ECO:0000256" key="6">
    <source>
        <dbReference type="ARBA" id="ARBA00023242"/>
    </source>
</evidence>
<feature type="compositionally biased region" description="Basic and acidic residues" evidence="8">
    <location>
        <begin position="247"/>
        <end position="265"/>
    </location>
</feature>
<evidence type="ECO:0000256" key="2">
    <source>
        <dbReference type="ARBA" id="ARBA00022723"/>
    </source>
</evidence>
<feature type="compositionally biased region" description="Low complexity" evidence="8">
    <location>
        <begin position="61"/>
        <end position="70"/>
    </location>
</feature>
<feature type="compositionally biased region" description="Basic and acidic residues" evidence="8">
    <location>
        <begin position="133"/>
        <end position="152"/>
    </location>
</feature>
<gene>
    <name evidence="12" type="ORF">R1sor_021393</name>
</gene>
<accession>A0ABD3GGY4</accession>
<evidence type="ECO:0000259" key="11">
    <source>
        <dbReference type="Pfam" id="PF25879"/>
    </source>
</evidence>
<evidence type="ECO:0000259" key="10">
    <source>
        <dbReference type="Pfam" id="PF12874"/>
    </source>
</evidence>
<dbReference type="GO" id="GO:0008270">
    <property type="term" value="F:zinc ion binding"/>
    <property type="evidence" value="ECO:0007669"/>
    <property type="project" value="UniProtKB-KW"/>
</dbReference>
<evidence type="ECO:0000256" key="4">
    <source>
        <dbReference type="ARBA" id="ARBA00022771"/>
    </source>
</evidence>
<dbReference type="InterPro" id="IPR039999">
    <property type="entry name" value="LYAR"/>
</dbReference>
<comment type="caution">
    <text evidence="12">The sequence shown here is derived from an EMBL/GenBank/DDBJ whole genome shotgun (WGS) entry which is preliminary data.</text>
</comment>
<dbReference type="InterPro" id="IPR058719">
    <property type="entry name" value="WHD_LYAR"/>
</dbReference>
<feature type="region of interest" description="Disordered" evidence="8">
    <location>
        <begin position="61"/>
        <end position="87"/>
    </location>
</feature>
<dbReference type="InterPro" id="IPR013087">
    <property type="entry name" value="Znf_C2H2_type"/>
</dbReference>
<keyword evidence="2" id="KW-0479">Metal-binding</keyword>
<comment type="subcellular location">
    <subcellularLocation>
        <location evidence="1">Nucleus</location>
    </subcellularLocation>
</comment>
<reference evidence="12 13" key="1">
    <citation type="submission" date="2024-09" db="EMBL/GenBank/DDBJ databases">
        <title>Chromosome-scale assembly of Riccia sorocarpa.</title>
        <authorList>
            <person name="Paukszto L."/>
        </authorList>
    </citation>
    <scope>NUCLEOTIDE SEQUENCE [LARGE SCALE GENOMIC DNA]</scope>
    <source>
        <strain evidence="12">LP-2024</strain>
        <tissue evidence="12">Aerial parts of the thallus</tissue>
    </source>
</reference>
<evidence type="ECO:0000313" key="12">
    <source>
        <dbReference type="EMBL" id="KAL3678437.1"/>
    </source>
</evidence>
<dbReference type="PANTHER" id="PTHR13100">
    <property type="entry name" value="CELL GROWTH-REGULATING NUCLEOLAR PROTEIN LYAR"/>
    <property type="match status" value="1"/>
</dbReference>
<keyword evidence="4 7" id="KW-0863">Zinc-finger</keyword>
<keyword evidence="3" id="KW-0677">Repeat</keyword>
<evidence type="ECO:0000313" key="13">
    <source>
        <dbReference type="Proteomes" id="UP001633002"/>
    </source>
</evidence>
<keyword evidence="6" id="KW-0539">Nucleus</keyword>
<feature type="region of interest" description="Disordered" evidence="8">
    <location>
        <begin position="112"/>
        <end position="416"/>
    </location>
</feature>
<dbReference type="InterPro" id="IPR036236">
    <property type="entry name" value="Znf_C2H2_sf"/>
</dbReference>
<evidence type="ECO:0000259" key="9">
    <source>
        <dbReference type="Pfam" id="PF08790"/>
    </source>
</evidence>
<feature type="domain" description="C2H2-type" evidence="10">
    <location>
        <begin position="93"/>
        <end position="117"/>
    </location>
</feature>
<dbReference type="Pfam" id="PF08790">
    <property type="entry name" value="zf-LYAR"/>
    <property type="match status" value="1"/>
</dbReference>
<dbReference type="Gene3D" id="3.30.1490.490">
    <property type="match status" value="1"/>
</dbReference>
<name>A0ABD3GGY4_9MARC</name>